<organism evidence="3 4">
    <name type="scientific">Streptomyces carpinensis</name>
    <dbReference type="NCBI Taxonomy" id="66369"/>
    <lineage>
        <taxon>Bacteria</taxon>
        <taxon>Bacillati</taxon>
        <taxon>Actinomycetota</taxon>
        <taxon>Actinomycetes</taxon>
        <taxon>Kitasatosporales</taxon>
        <taxon>Streptomycetaceae</taxon>
        <taxon>Streptomyces</taxon>
    </lineage>
</organism>
<reference evidence="3 4" key="1">
    <citation type="submission" date="2024-06" db="EMBL/GenBank/DDBJ databases">
        <title>The Natural Products Discovery Center: Release of the First 8490 Sequenced Strains for Exploring Actinobacteria Biosynthetic Diversity.</title>
        <authorList>
            <person name="Kalkreuter E."/>
            <person name="Kautsar S.A."/>
            <person name="Yang D."/>
            <person name="Bader C.D."/>
            <person name="Teijaro C.N."/>
            <person name="Fluegel L."/>
            <person name="Davis C.M."/>
            <person name="Simpson J.R."/>
            <person name="Lauterbach L."/>
            <person name="Steele A.D."/>
            <person name="Gui C."/>
            <person name="Meng S."/>
            <person name="Li G."/>
            <person name="Viehrig K."/>
            <person name="Ye F."/>
            <person name="Su P."/>
            <person name="Kiefer A.F."/>
            <person name="Nichols A."/>
            <person name="Cepeda A.J."/>
            <person name="Yan W."/>
            <person name="Fan B."/>
            <person name="Jiang Y."/>
            <person name="Adhikari A."/>
            <person name="Zheng C.-J."/>
            <person name="Schuster L."/>
            <person name="Cowan T.M."/>
            <person name="Smanski M.J."/>
            <person name="Chevrette M.G."/>
            <person name="De Carvalho L.P.S."/>
            <person name="Shen B."/>
        </authorList>
    </citation>
    <scope>NUCLEOTIDE SEQUENCE [LARGE SCALE GENOMIC DNA]</scope>
    <source>
        <strain evidence="3 4">NPDC000634</strain>
    </source>
</reference>
<accession>A0ABV1WLP1</accession>
<evidence type="ECO:0000256" key="1">
    <source>
        <dbReference type="ARBA" id="ARBA00022741"/>
    </source>
</evidence>
<keyword evidence="1" id="KW-0547">Nucleotide-binding</keyword>
<dbReference type="SMART" id="SM00028">
    <property type="entry name" value="TPR"/>
    <property type="match status" value="3"/>
</dbReference>
<gene>
    <name evidence="3" type="ORF">ABT317_51300</name>
</gene>
<dbReference type="Gene3D" id="1.25.40.10">
    <property type="entry name" value="Tetratricopeptide repeat domain"/>
    <property type="match status" value="1"/>
</dbReference>
<keyword evidence="2" id="KW-0067">ATP-binding</keyword>
<proteinExistence type="predicted"/>
<dbReference type="Proteomes" id="UP001458415">
    <property type="component" value="Unassembled WGS sequence"/>
</dbReference>
<dbReference type="PANTHER" id="PTHR16305:SF35">
    <property type="entry name" value="TRANSCRIPTIONAL ACTIVATOR DOMAIN"/>
    <property type="match status" value="1"/>
</dbReference>
<sequence>LVEQLRKAAREHLAVGAPDAARRCLERALLEPPTPDVHARVLYELGCATLLTAPATTIEHLQLALSMAGLDGDTRVDAVWRLSQALLHNNQLEEAVRTVEAEAARHAPGPTRLRLHAVQYMWEGLHVGETISPDRSGHLAELAAACTGRDNSERALLILRGFDAMTRGENAEEVVELCDRALVNGRLPPGLGWTDAEWGIELLLMLASAYAYSDRLDRAETLYNEALRAYETAGWSGGHLALAHAYVGLGHRRRGRLREAEAALRESLRIAERVGRGLPLYWTATCNLVDTLLVRGHAEEAWEVAERYGFAPPYPSTIVIPDPRSVRGRLLLAVGRTKDGVNELEAAEKAAHGRGL</sequence>
<name>A0ABV1WLP1_9ACTN</name>
<feature type="non-terminal residue" evidence="3">
    <location>
        <position position="1"/>
    </location>
</feature>
<evidence type="ECO:0000313" key="3">
    <source>
        <dbReference type="EMBL" id="MER6985110.1"/>
    </source>
</evidence>
<keyword evidence="4" id="KW-1185">Reference proteome</keyword>
<evidence type="ECO:0000313" key="4">
    <source>
        <dbReference type="Proteomes" id="UP001458415"/>
    </source>
</evidence>
<dbReference type="PANTHER" id="PTHR16305">
    <property type="entry name" value="TESTICULAR SOLUBLE ADENYLYL CYCLASE"/>
    <property type="match status" value="1"/>
</dbReference>
<comment type="caution">
    <text evidence="3">The sequence shown here is derived from an EMBL/GenBank/DDBJ whole genome shotgun (WGS) entry which is preliminary data.</text>
</comment>
<protein>
    <submittedName>
        <fullName evidence="3">Tetratricopeptide repeat protein</fullName>
    </submittedName>
</protein>
<dbReference type="InterPro" id="IPR019734">
    <property type="entry name" value="TPR_rpt"/>
</dbReference>
<feature type="non-terminal residue" evidence="3">
    <location>
        <position position="356"/>
    </location>
</feature>
<dbReference type="SUPFAM" id="SSF48452">
    <property type="entry name" value="TPR-like"/>
    <property type="match status" value="1"/>
</dbReference>
<evidence type="ECO:0000256" key="2">
    <source>
        <dbReference type="ARBA" id="ARBA00022840"/>
    </source>
</evidence>
<dbReference type="InterPro" id="IPR011990">
    <property type="entry name" value="TPR-like_helical_dom_sf"/>
</dbReference>
<dbReference type="EMBL" id="JBEPCU010002212">
    <property type="protein sequence ID" value="MER6985110.1"/>
    <property type="molecule type" value="Genomic_DNA"/>
</dbReference>